<comment type="catalytic activity">
    <reaction evidence="6">
        <text>4-CDP-2-C-methyl-D-erythritol + ATP = 4-CDP-2-C-methyl-D-erythritol 2-phosphate + ADP + H(+)</text>
        <dbReference type="Rhea" id="RHEA:18437"/>
        <dbReference type="ChEBI" id="CHEBI:15378"/>
        <dbReference type="ChEBI" id="CHEBI:30616"/>
        <dbReference type="ChEBI" id="CHEBI:57823"/>
        <dbReference type="ChEBI" id="CHEBI:57919"/>
        <dbReference type="ChEBI" id="CHEBI:456216"/>
        <dbReference type="EC" id="2.7.1.148"/>
    </reaction>
</comment>
<dbReference type="SUPFAM" id="SSF54211">
    <property type="entry name" value="Ribosomal protein S5 domain 2-like"/>
    <property type="match status" value="1"/>
</dbReference>
<sequence>MTLTRASPAKLNLALSVGAPDANGYHPLASWMVATEFHDTLTLEHADRPSLDVRFASDALGQHTVDWPSDKDLTWRALLLLAQHTGHQHPLRITVEKRIPPGGGLGGGSGNAATLLVAANQYLDLKLSDTTLKSHAAQLGSDVPFFIDALQGRPSCLATGYGEQLTPAPHPHPLSLVLIWPGIGAPTGPVYKTFDQLNPNAAVNLPAVRNLINSQPLGHDQPFNDLARPAMHAQPALRDQHQRITNCIERPVHITGSGSTLYVIARDDSEAHTIATQITDRLKLDAVATKTLADQ</sequence>
<dbReference type="PANTHER" id="PTHR43527">
    <property type="entry name" value="4-DIPHOSPHOCYTIDYL-2-C-METHYL-D-ERYTHRITOL KINASE, CHLOROPLASTIC"/>
    <property type="match status" value="1"/>
</dbReference>
<dbReference type="AlphaFoldDB" id="A0A518BV90"/>
<feature type="active site" evidence="6">
    <location>
        <position position="142"/>
    </location>
</feature>
<reference evidence="8 9" key="1">
    <citation type="submission" date="2019-02" db="EMBL/GenBank/DDBJ databases">
        <title>Deep-cultivation of Planctomycetes and their phenomic and genomic characterization uncovers novel biology.</title>
        <authorList>
            <person name="Wiegand S."/>
            <person name="Jogler M."/>
            <person name="Boedeker C."/>
            <person name="Pinto D."/>
            <person name="Vollmers J."/>
            <person name="Rivas-Marin E."/>
            <person name="Kohn T."/>
            <person name="Peeters S.H."/>
            <person name="Heuer A."/>
            <person name="Rast P."/>
            <person name="Oberbeckmann S."/>
            <person name="Bunk B."/>
            <person name="Jeske O."/>
            <person name="Meyerdierks A."/>
            <person name="Storesund J.E."/>
            <person name="Kallscheuer N."/>
            <person name="Luecker S."/>
            <person name="Lage O.M."/>
            <person name="Pohl T."/>
            <person name="Merkel B.J."/>
            <person name="Hornburger P."/>
            <person name="Mueller R.-W."/>
            <person name="Bruemmer F."/>
            <person name="Labrenz M."/>
            <person name="Spormann A.M."/>
            <person name="Op den Camp H."/>
            <person name="Overmann J."/>
            <person name="Amann R."/>
            <person name="Jetten M.S.M."/>
            <person name="Mascher T."/>
            <person name="Medema M.H."/>
            <person name="Devos D.P."/>
            <person name="Kaster A.-K."/>
            <person name="Ovreas L."/>
            <person name="Rohde M."/>
            <person name="Galperin M.Y."/>
            <person name="Jogler C."/>
        </authorList>
    </citation>
    <scope>NUCLEOTIDE SEQUENCE [LARGE SCALE GENOMIC DNA]</scope>
    <source>
        <strain evidence="8 9">Pan265</strain>
    </source>
</reference>
<dbReference type="GO" id="GO:0019288">
    <property type="term" value="P:isopentenyl diphosphate biosynthetic process, methylerythritol 4-phosphate pathway"/>
    <property type="evidence" value="ECO:0007669"/>
    <property type="project" value="UniProtKB-UniRule"/>
</dbReference>
<dbReference type="Gene3D" id="3.30.230.10">
    <property type="match status" value="1"/>
</dbReference>
<dbReference type="NCBIfam" id="TIGR00154">
    <property type="entry name" value="ispE"/>
    <property type="match status" value="1"/>
</dbReference>
<dbReference type="KEGG" id="mcad:Pan265_07300"/>
<evidence type="ECO:0000256" key="1">
    <source>
        <dbReference type="ARBA" id="ARBA00017473"/>
    </source>
</evidence>
<dbReference type="PIRSF" id="PIRSF010376">
    <property type="entry name" value="IspE"/>
    <property type="match status" value="1"/>
</dbReference>
<keyword evidence="4 6" id="KW-0418">Kinase</keyword>
<feature type="domain" description="GHMP kinase N-terminal" evidence="7">
    <location>
        <begin position="73"/>
        <end position="147"/>
    </location>
</feature>
<dbReference type="PANTHER" id="PTHR43527:SF2">
    <property type="entry name" value="4-DIPHOSPHOCYTIDYL-2-C-METHYL-D-ERYTHRITOL KINASE, CHLOROPLASTIC"/>
    <property type="match status" value="1"/>
</dbReference>
<organism evidence="8 9">
    <name type="scientific">Mucisphaera calidilacus</name>
    <dbReference type="NCBI Taxonomy" id="2527982"/>
    <lineage>
        <taxon>Bacteria</taxon>
        <taxon>Pseudomonadati</taxon>
        <taxon>Planctomycetota</taxon>
        <taxon>Phycisphaerae</taxon>
        <taxon>Phycisphaerales</taxon>
        <taxon>Phycisphaeraceae</taxon>
        <taxon>Mucisphaera</taxon>
    </lineage>
</organism>
<comment type="pathway">
    <text evidence="6">Isoprenoid biosynthesis; isopentenyl diphosphate biosynthesis via DXP pathway; isopentenyl diphosphate from 1-deoxy-D-xylulose 5-phosphate: step 3/6.</text>
</comment>
<keyword evidence="3 6" id="KW-0547">Nucleotide-binding</keyword>
<comment type="function">
    <text evidence="6">Catalyzes the phosphorylation of the position 2 hydroxy group of 4-diphosphocytidyl-2C-methyl-D-erythritol.</text>
</comment>
<comment type="similarity">
    <text evidence="6">Belongs to the GHMP kinase family. IspE subfamily.</text>
</comment>
<proteinExistence type="inferred from homology"/>
<name>A0A518BV90_9BACT</name>
<evidence type="ECO:0000256" key="5">
    <source>
        <dbReference type="ARBA" id="ARBA00022840"/>
    </source>
</evidence>
<dbReference type="Gene3D" id="3.30.70.890">
    <property type="entry name" value="GHMP kinase, C-terminal domain"/>
    <property type="match status" value="1"/>
</dbReference>
<dbReference type="GO" id="GO:0005524">
    <property type="term" value="F:ATP binding"/>
    <property type="evidence" value="ECO:0007669"/>
    <property type="project" value="UniProtKB-UniRule"/>
</dbReference>
<dbReference type="InterPro" id="IPR006204">
    <property type="entry name" value="GHMP_kinase_N_dom"/>
</dbReference>
<dbReference type="InterPro" id="IPR020568">
    <property type="entry name" value="Ribosomal_Su5_D2-typ_SF"/>
</dbReference>
<dbReference type="Pfam" id="PF00288">
    <property type="entry name" value="GHMP_kinases_N"/>
    <property type="match status" value="1"/>
</dbReference>
<dbReference type="GO" id="GO:0016114">
    <property type="term" value="P:terpenoid biosynthetic process"/>
    <property type="evidence" value="ECO:0007669"/>
    <property type="project" value="UniProtKB-UniRule"/>
</dbReference>
<dbReference type="RefSeq" id="WP_145445028.1">
    <property type="nucleotide sequence ID" value="NZ_CP036280.1"/>
</dbReference>
<keyword evidence="5 6" id="KW-0067">ATP-binding</keyword>
<dbReference type="Proteomes" id="UP000320386">
    <property type="component" value="Chromosome"/>
</dbReference>
<dbReference type="HAMAP" id="MF_00061">
    <property type="entry name" value="IspE"/>
    <property type="match status" value="1"/>
</dbReference>
<dbReference type="GO" id="GO:0050515">
    <property type="term" value="F:4-(cytidine 5'-diphospho)-2-C-methyl-D-erythritol kinase activity"/>
    <property type="evidence" value="ECO:0007669"/>
    <property type="project" value="UniProtKB-UniRule"/>
</dbReference>
<dbReference type="EMBL" id="CP036280">
    <property type="protein sequence ID" value="QDU70889.1"/>
    <property type="molecule type" value="Genomic_DNA"/>
</dbReference>
<keyword evidence="6" id="KW-0414">Isoprene biosynthesis</keyword>
<dbReference type="InterPro" id="IPR014721">
    <property type="entry name" value="Ribsml_uS5_D2-typ_fold_subgr"/>
</dbReference>
<evidence type="ECO:0000256" key="2">
    <source>
        <dbReference type="ARBA" id="ARBA00022679"/>
    </source>
</evidence>
<accession>A0A518BV90</accession>
<feature type="binding site" evidence="6">
    <location>
        <begin position="100"/>
        <end position="110"/>
    </location>
    <ligand>
        <name>ATP</name>
        <dbReference type="ChEBI" id="CHEBI:30616"/>
    </ligand>
</feature>
<evidence type="ECO:0000256" key="4">
    <source>
        <dbReference type="ARBA" id="ARBA00022777"/>
    </source>
</evidence>
<gene>
    <name evidence="6 8" type="primary">ispE</name>
    <name evidence="8" type="ORF">Pan265_07300</name>
</gene>
<evidence type="ECO:0000256" key="3">
    <source>
        <dbReference type="ARBA" id="ARBA00022741"/>
    </source>
</evidence>
<evidence type="ECO:0000259" key="7">
    <source>
        <dbReference type="Pfam" id="PF00288"/>
    </source>
</evidence>
<keyword evidence="2 6" id="KW-0808">Transferase</keyword>
<dbReference type="InterPro" id="IPR036554">
    <property type="entry name" value="GHMP_kinase_C_sf"/>
</dbReference>
<keyword evidence="9" id="KW-1185">Reference proteome</keyword>
<dbReference type="EC" id="2.7.1.148" evidence="6"/>
<dbReference type="OrthoDB" id="9809438at2"/>
<evidence type="ECO:0000256" key="6">
    <source>
        <dbReference type="HAMAP-Rule" id="MF_00061"/>
    </source>
</evidence>
<dbReference type="UniPathway" id="UPA00056">
    <property type="reaction ID" value="UER00094"/>
</dbReference>
<dbReference type="SUPFAM" id="SSF55060">
    <property type="entry name" value="GHMP Kinase, C-terminal domain"/>
    <property type="match status" value="1"/>
</dbReference>
<evidence type="ECO:0000313" key="9">
    <source>
        <dbReference type="Proteomes" id="UP000320386"/>
    </source>
</evidence>
<protein>
    <recommendedName>
        <fullName evidence="1 6">4-diphosphocytidyl-2-C-methyl-D-erythritol kinase</fullName>
        <shortName evidence="6">CMK</shortName>
        <ecNumber evidence="6">2.7.1.148</ecNumber>
    </recommendedName>
    <alternativeName>
        <fullName evidence="6">4-(cytidine-5'-diphospho)-2-C-methyl-D-erythritol kinase</fullName>
    </alternativeName>
</protein>
<dbReference type="InterPro" id="IPR004424">
    <property type="entry name" value="IspE"/>
</dbReference>
<evidence type="ECO:0000313" key="8">
    <source>
        <dbReference type="EMBL" id="QDU70889.1"/>
    </source>
</evidence>
<feature type="active site" evidence="6">
    <location>
        <position position="10"/>
    </location>
</feature>